<sequence length="189" mass="20848">MKACGFSSFVFKIPFSQVHVGSMRATSRGYVKLRTANPYDHPIIDPNYLATEEDRVELRESVRLTREIFGQKAFDPFRGKELQPGNDIQTNEQIDAWVRQNADTAYHPSCTCKMGSEDDPLAVVNSKTQVIGVENLNIVDSSIMPSIVSGNLNGPTVMMAEKAADILLGNTPLAKSTAPVYKTPEKGQR</sequence>
<comment type="caution">
    <text evidence="3">The sequence shown here is derived from an EMBL/GenBank/DDBJ whole genome shotgun (WGS) entry which is preliminary data.</text>
</comment>
<gene>
    <name evidence="3" type="ORF">P5673_006091</name>
</gene>
<evidence type="ECO:0000313" key="4">
    <source>
        <dbReference type="Proteomes" id="UP001249851"/>
    </source>
</evidence>
<dbReference type="AlphaFoldDB" id="A0AAD9VCP5"/>
<dbReference type="InterPro" id="IPR036188">
    <property type="entry name" value="FAD/NAD-bd_sf"/>
</dbReference>
<feature type="domain" description="Glucose-methanol-choline oxidoreductase C-terminal" evidence="2">
    <location>
        <begin position="26"/>
        <end position="160"/>
    </location>
</feature>
<evidence type="ECO:0000256" key="1">
    <source>
        <dbReference type="ARBA" id="ARBA00010790"/>
    </source>
</evidence>
<organism evidence="3 4">
    <name type="scientific">Acropora cervicornis</name>
    <name type="common">Staghorn coral</name>
    <dbReference type="NCBI Taxonomy" id="6130"/>
    <lineage>
        <taxon>Eukaryota</taxon>
        <taxon>Metazoa</taxon>
        <taxon>Cnidaria</taxon>
        <taxon>Anthozoa</taxon>
        <taxon>Hexacorallia</taxon>
        <taxon>Scleractinia</taxon>
        <taxon>Astrocoeniina</taxon>
        <taxon>Acroporidae</taxon>
        <taxon>Acropora</taxon>
    </lineage>
</organism>
<accession>A0AAD9VCP5</accession>
<evidence type="ECO:0000313" key="3">
    <source>
        <dbReference type="EMBL" id="KAK2569192.1"/>
    </source>
</evidence>
<dbReference type="SUPFAM" id="SSF54373">
    <property type="entry name" value="FAD-linked reductases, C-terminal domain"/>
    <property type="match status" value="1"/>
</dbReference>
<keyword evidence="4" id="KW-1185">Reference proteome</keyword>
<dbReference type="SUPFAM" id="SSF51905">
    <property type="entry name" value="FAD/NAD(P)-binding domain"/>
    <property type="match status" value="1"/>
</dbReference>
<reference evidence="3" key="1">
    <citation type="journal article" date="2023" name="G3 (Bethesda)">
        <title>Whole genome assembly and annotation of the endangered Caribbean coral Acropora cervicornis.</title>
        <authorList>
            <person name="Selwyn J.D."/>
            <person name="Vollmer S.V."/>
        </authorList>
    </citation>
    <scope>NUCLEOTIDE SEQUENCE</scope>
    <source>
        <strain evidence="3">K2</strain>
    </source>
</reference>
<dbReference type="GO" id="GO:0008812">
    <property type="term" value="F:choline dehydrogenase activity"/>
    <property type="evidence" value="ECO:0007669"/>
    <property type="project" value="TreeGrafter"/>
</dbReference>
<dbReference type="Pfam" id="PF05199">
    <property type="entry name" value="GMC_oxred_C"/>
    <property type="match status" value="1"/>
</dbReference>
<protein>
    <submittedName>
        <fullName evidence="3">Choline dehydrogenase</fullName>
    </submittedName>
</protein>
<dbReference type="PANTHER" id="PTHR11552">
    <property type="entry name" value="GLUCOSE-METHANOL-CHOLINE GMC OXIDOREDUCTASE"/>
    <property type="match status" value="1"/>
</dbReference>
<evidence type="ECO:0000259" key="2">
    <source>
        <dbReference type="Pfam" id="PF05199"/>
    </source>
</evidence>
<dbReference type="GO" id="GO:0050660">
    <property type="term" value="F:flavin adenine dinucleotide binding"/>
    <property type="evidence" value="ECO:0007669"/>
    <property type="project" value="InterPro"/>
</dbReference>
<dbReference type="InterPro" id="IPR012132">
    <property type="entry name" value="GMC_OxRdtase"/>
</dbReference>
<dbReference type="GO" id="GO:0005743">
    <property type="term" value="C:mitochondrial inner membrane"/>
    <property type="evidence" value="ECO:0007669"/>
    <property type="project" value="TreeGrafter"/>
</dbReference>
<reference evidence="3" key="2">
    <citation type="journal article" date="2023" name="Science">
        <title>Genomic signatures of disease resistance in endangered staghorn corals.</title>
        <authorList>
            <person name="Vollmer S.V."/>
            <person name="Selwyn J.D."/>
            <person name="Despard B.A."/>
            <person name="Roesel C.L."/>
        </authorList>
    </citation>
    <scope>NUCLEOTIDE SEQUENCE</scope>
    <source>
        <strain evidence="3">K2</strain>
    </source>
</reference>
<dbReference type="Proteomes" id="UP001249851">
    <property type="component" value="Unassembled WGS sequence"/>
</dbReference>
<proteinExistence type="inferred from homology"/>
<comment type="similarity">
    <text evidence="1">Belongs to the GMC oxidoreductase family.</text>
</comment>
<dbReference type="EMBL" id="JARQWQ010000010">
    <property type="protein sequence ID" value="KAK2569192.1"/>
    <property type="molecule type" value="Genomic_DNA"/>
</dbReference>
<dbReference type="Gene3D" id="3.30.560.10">
    <property type="entry name" value="Glucose Oxidase, domain 3"/>
    <property type="match status" value="1"/>
</dbReference>
<name>A0AAD9VCP5_ACRCE</name>
<dbReference type="PANTHER" id="PTHR11552:SF147">
    <property type="entry name" value="CHOLINE DEHYDROGENASE, MITOCHONDRIAL"/>
    <property type="match status" value="1"/>
</dbReference>
<dbReference type="InterPro" id="IPR007867">
    <property type="entry name" value="GMC_OxRtase_C"/>
</dbReference>